<organism evidence="1 2">
    <name type="scientific">Saccharibacillus brassicae</name>
    <dbReference type="NCBI Taxonomy" id="2583377"/>
    <lineage>
        <taxon>Bacteria</taxon>
        <taxon>Bacillati</taxon>
        <taxon>Bacillota</taxon>
        <taxon>Bacilli</taxon>
        <taxon>Bacillales</taxon>
        <taxon>Paenibacillaceae</taxon>
        <taxon>Saccharibacillus</taxon>
    </lineage>
</organism>
<evidence type="ECO:0000313" key="2">
    <source>
        <dbReference type="Proteomes" id="UP000316968"/>
    </source>
</evidence>
<gene>
    <name evidence="1" type="ORF">FFV09_22855</name>
</gene>
<accession>A0A4Y6V258</accession>
<dbReference type="EMBL" id="CP041217">
    <property type="protein sequence ID" value="QDH23454.1"/>
    <property type="molecule type" value="Genomic_DNA"/>
</dbReference>
<dbReference type="RefSeq" id="WP_141449991.1">
    <property type="nucleotide sequence ID" value="NZ_CP041217.1"/>
</dbReference>
<reference evidence="1 2" key="1">
    <citation type="submission" date="2019-06" db="EMBL/GenBank/DDBJ databases">
        <title>Saccharibacillus brassicae sp. nov., an endophytic bacterium isolated from Chinese cabbage seeds (Brassica pekinensis).</title>
        <authorList>
            <person name="Jiang L."/>
            <person name="Lee J."/>
            <person name="Kim S.W."/>
        </authorList>
    </citation>
    <scope>NUCLEOTIDE SEQUENCE [LARGE SCALE GENOMIC DNA]</scope>
    <source>
        <strain evidence="2">KCTC 43072 / ATSA2</strain>
    </source>
</reference>
<dbReference type="Proteomes" id="UP000316968">
    <property type="component" value="Chromosome"/>
</dbReference>
<dbReference type="AlphaFoldDB" id="A0A4Y6V258"/>
<dbReference type="OrthoDB" id="2662895at2"/>
<evidence type="ECO:0000313" key="1">
    <source>
        <dbReference type="EMBL" id="QDH23454.1"/>
    </source>
</evidence>
<name>A0A4Y6V258_SACBS</name>
<sequence>MNELKDQVQEQADDQSLDQSLNIGSEVVLAAESEEFPTGIQKRIKIGTIGLLRQVRSKAAGAQGMRFSFAVGRPKMEVQMIQGEEYPPVDFPAIEAAYRDMFNLILVDGLSDAEYEAIDMNGLEELDKVLDRFL</sequence>
<protein>
    <submittedName>
        <fullName evidence="1">Uncharacterized protein</fullName>
    </submittedName>
</protein>
<dbReference type="KEGG" id="saca:FFV09_22855"/>
<keyword evidence="2" id="KW-1185">Reference proteome</keyword>
<proteinExistence type="predicted"/>